<dbReference type="PANTHER" id="PTHR38011">
    <property type="entry name" value="DIHYDROFOLATE REDUCTASE FAMILY PROTEIN (AFU_ORTHOLOGUE AFUA_8G06820)"/>
    <property type="match status" value="1"/>
</dbReference>
<dbReference type="PANTHER" id="PTHR38011:SF12">
    <property type="entry name" value="BIFUNCTIONAL DEAMINASE-REDUCTASE DOMAIN PROTEIN"/>
    <property type="match status" value="1"/>
</dbReference>
<evidence type="ECO:0000313" key="2">
    <source>
        <dbReference type="EMBL" id="MCL1633848.1"/>
    </source>
</evidence>
<gene>
    <name evidence="2" type="ORF">M2650_04215</name>
</gene>
<dbReference type="SUPFAM" id="SSF53597">
    <property type="entry name" value="Dihydrofolate reductase-like"/>
    <property type="match status" value="1"/>
</dbReference>
<dbReference type="EMBL" id="JAMBEP010000001">
    <property type="protein sequence ID" value="MCL1633848.1"/>
    <property type="molecule type" value="Genomic_DNA"/>
</dbReference>
<comment type="caution">
    <text evidence="2">The sequence shown here is derived from an EMBL/GenBank/DDBJ whole genome shotgun (WGS) entry which is preliminary data.</text>
</comment>
<accession>A0ABT0MGQ9</accession>
<dbReference type="InterPro" id="IPR002734">
    <property type="entry name" value="RibDG_C"/>
</dbReference>
<dbReference type="InterPro" id="IPR024072">
    <property type="entry name" value="DHFR-like_dom_sf"/>
</dbReference>
<dbReference type="Pfam" id="PF01872">
    <property type="entry name" value="RibD_C"/>
    <property type="match status" value="1"/>
</dbReference>
<organism evidence="2 3">
    <name type="scientific">Luteimonas galliterrae</name>
    <dbReference type="NCBI Taxonomy" id="2940486"/>
    <lineage>
        <taxon>Bacteria</taxon>
        <taxon>Pseudomonadati</taxon>
        <taxon>Pseudomonadota</taxon>
        <taxon>Gammaproteobacteria</taxon>
        <taxon>Lysobacterales</taxon>
        <taxon>Lysobacteraceae</taxon>
        <taxon>Luteimonas</taxon>
    </lineage>
</organism>
<proteinExistence type="predicted"/>
<evidence type="ECO:0000313" key="3">
    <source>
        <dbReference type="Proteomes" id="UP001431217"/>
    </source>
</evidence>
<sequence>MSKVVLHFSMSLDGFIAGPGVTVASPMGEGDAGLHLHDWIFEKPQDAIDAEAAEQMQAGTGAVVLGRRTFDVGIGEWKDVPYPAPCFVLTHRPQAPLAQKSGAFTFVADGIESAIAQARAAAGDRDVTVMGADTAQQALKAGLVDELKLQVVPILMARGVRLFDRLGVDGIDLELIRQAQSPRVTHLHYRVLK</sequence>
<dbReference type="RefSeq" id="WP_249471605.1">
    <property type="nucleotide sequence ID" value="NZ_JAMBEP010000001.1"/>
</dbReference>
<feature type="domain" description="Bacterial bifunctional deaminase-reductase C-terminal" evidence="1">
    <location>
        <begin position="3"/>
        <end position="177"/>
    </location>
</feature>
<reference evidence="2 3" key="1">
    <citation type="submission" date="2022-05" db="EMBL/GenBank/DDBJ databases">
        <title>Luteimonas sp. SX5, whole genome shotgun sequencing project.</title>
        <authorList>
            <person name="Zhao G."/>
            <person name="Shen L."/>
        </authorList>
    </citation>
    <scope>NUCLEOTIDE SEQUENCE [LARGE SCALE GENOMIC DNA]</scope>
    <source>
        <strain evidence="2 3">SX5</strain>
    </source>
</reference>
<keyword evidence="3" id="KW-1185">Reference proteome</keyword>
<dbReference type="InterPro" id="IPR050765">
    <property type="entry name" value="Riboflavin_Biosynth_HTPR"/>
</dbReference>
<name>A0ABT0MGQ9_9GAMM</name>
<evidence type="ECO:0000259" key="1">
    <source>
        <dbReference type="Pfam" id="PF01872"/>
    </source>
</evidence>
<protein>
    <submittedName>
        <fullName evidence="2">Dihydrofolate reductase family protein</fullName>
    </submittedName>
</protein>
<dbReference type="Gene3D" id="3.40.430.10">
    <property type="entry name" value="Dihydrofolate Reductase, subunit A"/>
    <property type="match status" value="1"/>
</dbReference>
<dbReference type="Proteomes" id="UP001431217">
    <property type="component" value="Unassembled WGS sequence"/>
</dbReference>